<keyword evidence="2 4" id="KW-0547">Nucleotide-binding</keyword>
<feature type="binding site" evidence="4">
    <location>
        <begin position="137"/>
        <end position="145"/>
    </location>
    <ligand>
        <name>ATP</name>
        <dbReference type="ChEBI" id="CHEBI:30616"/>
    </ligand>
</feature>
<dbReference type="InterPro" id="IPR002698">
    <property type="entry name" value="FTHF_cligase"/>
</dbReference>
<dbReference type="Gene3D" id="3.40.50.10420">
    <property type="entry name" value="NagB/RpiA/CoA transferase-like"/>
    <property type="match status" value="1"/>
</dbReference>
<dbReference type="EMBL" id="QXXA01000005">
    <property type="protein sequence ID" value="NBI06254.1"/>
    <property type="molecule type" value="Genomic_DNA"/>
</dbReference>
<proteinExistence type="inferred from homology"/>
<organism evidence="6 7">
    <name type="scientific">Senegalia massiliensis</name>
    <dbReference type="NCBI Taxonomy" id="1720316"/>
    <lineage>
        <taxon>Bacteria</taxon>
        <taxon>Bacillati</taxon>
        <taxon>Bacillota</taxon>
        <taxon>Clostridia</taxon>
        <taxon>Eubacteriales</taxon>
        <taxon>Clostridiaceae</taxon>
        <taxon>Senegalia</taxon>
    </lineage>
</organism>
<accession>A0A845QW86</accession>
<comment type="catalytic activity">
    <reaction evidence="5">
        <text>(6S)-5-formyl-5,6,7,8-tetrahydrofolate + ATP = (6R)-5,10-methenyltetrahydrofolate + ADP + phosphate</text>
        <dbReference type="Rhea" id="RHEA:10488"/>
        <dbReference type="ChEBI" id="CHEBI:30616"/>
        <dbReference type="ChEBI" id="CHEBI:43474"/>
        <dbReference type="ChEBI" id="CHEBI:57455"/>
        <dbReference type="ChEBI" id="CHEBI:57457"/>
        <dbReference type="ChEBI" id="CHEBI:456216"/>
        <dbReference type="EC" id="6.3.3.2"/>
    </reaction>
</comment>
<dbReference type="InterPro" id="IPR024185">
    <property type="entry name" value="FTHF_cligase-like_sf"/>
</dbReference>
<evidence type="ECO:0000256" key="4">
    <source>
        <dbReference type="PIRSR" id="PIRSR006806-1"/>
    </source>
</evidence>
<dbReference type="Pfam" id="PF01812">
    <property type="entry name" value="5-FTHF_cyc-lig"/>
    <property type="match status" value="1"/>
</dbReference>
<feature type="binding site" evidence="4">
    <location>
        <position position="52"/>
    </location>
    <ligand>
        <name>substrate</name>
    </ligand>
</feature>
<feature type="binding site" evidence="4">
    <location>
        <begin position="6"/>
        <end position="10"/>
    </location>
    <ligand>
        <name>ATP</name>
        <dbReference type="ChEBI" id="CHEBI:30616"/>
    </ligand>
</feature>
<evidence type="ECO:0000256" key="5">
    <source>
        <dbReference type="RuleBase" id="RU361279"/>
    </source>
</evidence>
<feature type="binding site" evidence="4">
    <location>
        <position position="57"/>
    </location>
    <ligand>
        <name>substrate</name>
    </ligand>
</feature>
<dbReference type="NCBIfam" id="TIGR02727">
    <property type="entry name" value="MTHFS_bact"/>
    <property type="match status" value="1"/>
</dbReference>
<comment type="similarity">
    <text evidence="1 5">Belongs to the 5-formyltetrahydrofolate cyclo-ligase family.</text>
</comment>
<evidence type="ECO:0000313" key="7">
    <source>
        <dbReference type="Proteomes" id="UP000467132"/>
    </source>
</evidence>
<dbReference type="SUPFAM" id="SSF100950">
    <property type="entry name" value="NagB/RpiA/CoA transferase-like"/>
    <property type="match status" value="1"/>
</dbReference>
<evidence type="ECO:0000256" key="3">
    <source>
        <dbReference type="ARBA" id="ARBA00022840"/>
    </source>
</evidence>
<reference evidence="6 7" key="1">
    <citation type="submission" date="2018-08" db="EMBL/GenBank/DDBJ databases">
        <title>Murine metabolic-syndrome-specific gut microbial biobank.</title>
        <authorList>
            <person name="Liu C."/>
        </authorList>
    </citation>
    <scope>NUCLEOTIDE SEQUENCE [LARGE SCALE GENOMIC DNA]</scope>
    <source>
        <strain evidence="6 7">583</strain>
    </source>
</reference>
<dbReference type="RefSeq" id="WP_160196730.1">
    <property type="nucleotide sequence ID" value="NZ_QXXA01000005.1"/>
</dbReference>
<keyword evidence="7" id="KW-1185">Reference proteome</keyword>
<evidence type="ECO:0000313" key="6">
    <source>
        <dbReference type="EMBL" id="NBI06254.1"/>
    </source>
</evidence>
<dbReference type="GO" id="GO:0030272">
    <property type="term" value="F:5-formyltetrahydrofolate cyclo-ligase activity"/>
    <property type="evidence" value="ECO:0007669"/>
    <property type="project" value="UniProtKB-EC"/>
</dbReference>
<dbReference type="Proteomes" id="UP000467132">
    <property type="component" value="Unassembled WGS sequence"/>
</dbReference>
<keyword evidence="6" id="KW-0436">Ligase</keyword>
<dbReference type="PANTHER" id="PTHR23407">
    <property type="entry name" value="ATPASE INHIBITOR/5-FORMYLTETRAHYDROFOLATE CYCLO-LIGASE"/>
    <property type="match status" value="1"/>
</dbReference>
<evidence type="ECO:0000256" key="1">
    <source>
        <dbReference type="ARBA" id="ARBA00010638"/>
    </source>
</evidence>
<keyword evidence="3 4" id="KW-0067">ATP-binding</keyword>
<evidence type="ECO:0000256" key="2">
    <source>
        <dbReference type="ARBA" id="ARBA00022741"/>
    </source>
</evidence>
<comment type="caution">
    <text evidence="6">The sequence shown here is derived from an EMBL/GenBank/DDBJ whole genome shotgun (WGS) entry which is preliminary data.</text>
</comment>
<protein>
    <recommendedName>
        <fullName evidence="5">5-formyltetrahydrofolate cyclo-ligase</fullName>
        <ecNumber evidence="5">6.3.3.2</ecNumber>
    </recommendedName>
</protein>
<dbReference type="PANTHER" id="PTHR23407:SF1">
    <property type="entry name" value="5-FORMYLTETRAHYDROFOLATE CYCLO-LIGASE"/>
    <property type="match status" value="1"/>
</dbReference>
<dbReference type="GO" id="GO:0005524">
    <property type="term" value="F:ATP binding"/>
    <property type="evidence" value="ECO:0007669"/>
    <property type="project" value="UniProtKB-KW"/>
</dbReference>
<keyword evidence="5" id="KW-0460">Magnesium</keyword>
<dbReference type="InterPro" id="IPR037171">
    <property type="entry name" value="NagB/RpiA_transferase-like"/>
</dbReference>
<dbReference type="GO" id="GO:0035999">
    <property type="term" value="P:tetrahydrofolate interconversion"/>
    <property type="evidence" value="ECO:0007669"/>
    <property type="project" value="TreeGrafter"/>
</dbReference>
<keyword evidence="5" id="KW-0479">Metal-binding</keyword>
<comment type="cofactor">
    <cofactor evidence="5">
        <name>Mg(2+)</name>
        <dbReference type="ChEBI" id="CHEBI:18420"/>
    </cofactor>
</comment>
<dbReference type="AlphaFoldDB" id="A0A845QW86"/>
<dbReference type="GO" id="GO:0046872">
    <property type="term" value="F:metal ion binding"/>
    <property type="evidence" value="ECO:0007669"/>
    <property type="project" value="UniProtKB-KW"/>
</dbReference>
<dbReference type="PIRSF" id="PIRSF006806">
    <property type="entry name" value="FTHF_cligase"/>
    <property type="match status" value="1"/>
</dbReference>
<dbReference type="EC" id="6.3.3.2" evidence="5"/>
<sequence length="193" mass="22198">MNTDEKKELRKIVLKERKKLNKDAVNSLSDKIISYLIKMKEFKQSETIMVYLSFKQEVDTFNLIDKMRGLGKKVVITYTDKKENVLIPCRLIDLEDSLEKNPFGYLEPKEDSIEKVNPSEIDLIITPGLAFDKKGNRVGYGGGYYDKLLKSAPQATKIAVSYDFQIFSEVPSEKFDIPVDYIVTPTRIIVCER</sequence>
<name>A0A845QW86_9CLOT</name>
<dbReference type="GO" id="GO:0009396">
    <property type="term" value="P:folic acid-containing compound biosynthetic process"/>
    <property type="evidence" value="ECO:0007669"/>
    <property type="project" value="TreeGrafter"/>
</dbReference>
<dbReference type="OrthoDB" id="9801938at2"/>
<gene>
    <name evidence="6" type="ORF">D3Z33_05185</name>
</gene>